<sequence length="101" mass="11505">MKRVFDIQQNESKKIVSISASAADNGVISVDMHYKSDILHARMLNSSAIEITFAANPSRKLEARKFKLMQAEDFFETGKHTFVTALTCDFTQSKHYLFEVE</sequence>
<dbReference type="RefSeq" id="WP_311019534.1">
    <property type="nucleotide sequence ID" value="NZ_JAUHGG010000003.1"/>
</dbReference>
<accession>A0AAW8PX00</accession>
<dbReference type="AlphaFoldDB" id="A0AAW8PX00"/>
<evidence type="ECO:0000313" key="1">
    <source>
        <dbReference type="EMBL" id="MDS1820757.1"/>
    </source>
</evidence>
<evidence type="ECO:0000313" key="2">
    <source>
        <dbReference type="Proteomes" id="UP001253193"/>
    </source>
</evidence>
<dbReference type="Proteomes" id="UP001253193">
    <property type="component" value="Unassembled WGS sequence"/>
</dbReference>
<gene>
    <name evidence="1" type="ORF">QX249_08805</name>
</gene>
<reference evidence="1" key="1">
    <citation type="submission" date="2023-06" db="EMBL/GenBank/DDBJ databases">
        <title>Genomic Diversity of Vibrio spp. and Metagenomic Analysis of Pathogens in Florida Gulf Coastal Waters Following Hurricane Ian.</title>
        <authorList>
            <person name="Brumfield K.D."/>
        </authorList>
    </citation>
    <scope>NUCLEOTIDE SEQUENCE</scope>
    <source>
        <strain evidence="1">WBS2B-138</strain>
    </source>
</reference>
<organism evidence="1 2">
    <name type="scientific">Vibrio parahaemolyticus</name>
    <dbReference type="NCBI Taxonomy" id="670"/>
    <lineage>
        <taxon>Bacteria</taxon>
        <taxon>Pseudomonadati</taxon>
        <taxon>Pseudomonadota</taxon>
        <taxon>Gammaproteobacteria</taxon>
        <taxon>Vibrionales</taxon>
        <taxon>Vibrionaceae</taxon>
        <taxon>Vibrio</taxon>
    </lineage>
</organism>
<name>A0AAW8PX00_VIBPH</name>
<proteinExistence type="predicted"/>
<comment type="caution">
    <text evidence="1">The sequence shown here is derived from an EMBL/GenBank/DDBJ whole genome shotgun (WGS) entry which is preliminary data.</text>
</comment>
<protein>
    <submittedName>
        <fullName evidence="1">Uncharacterized protein</fullName>
    </submittedName>
</protein>
<dbReference type="EMBL" id="JAUHGG010000003">
    <property type="protein sequence ID" value="MDS1820757.1"/>
    <property type="molecule type" value="Genomic_DNA"/>
</dbReference>